<dbReference type="GO" id="GO:0072345">
    <property type="term" value="F:NAADP-sensitive calcium-release channel activity"/>
    <property type="evidence" value="ECO:0007669"/>
    <property type="project" value="TreeGrafter"/>
</dbReference>
<feature type="transmembrane region" description="Helical" evidence="13">
    <location>
        <begin position="412"/>
        <end position="434"/>
    </location>
</feature>
<evidence type="ECO:0000256" key="1">
    <source>
        <dbReference type="ARBA" id="ARBA00004337"/>
    </source>
</evidence>
<dbReference type="FunFam" id="1.10.287.70:FF:000033">
    <property type="entry name" value="Mucolipin 1"/>
    <property type="match status" value="1"/>
</dbReference>
<evidence type="ECO:0000256" key="7">
    <source>
        <dbReference type="ARBA" id="ARBA00022989"/>
    </source>
</evidence>
<sequence>MSDGEHFLSGGPNNHPACHRTAKSHVDAQSVENFRRKLKYFFMSPCQKYRARGRKPWKMMLQILKIAIITFQVCDLLQKYCIFVVFMMVTFKEGNIVAFKHFFLKNYQDRNKDYALYTKHEVHDHILYIINRVSYLHLQDLTVDNHAFERIDDVFTPLSVCQELYRHANILPVNETFDIDPHVETECLYFYPFSRFKKDDLENDMNLTLDFQRLLAVNIYLKVKAINLQTVHYKELPDCYDFAINIKFDNHAHSGKIKITLRSDVQIKVCKDWNVSGSNLHYQLIVLFDCVVICSCLLSLILCTRSVYKGVLLQFEYITFASIYHNKRVCWSERMEFINGWYILIIISDTLTIAGSVLKICIQSKELTNYDVCSILLGTATMLVWTGVMRYFSFFQKYYILILTLQAALPNVIRFSFCAVMIFLSYCFCGWIVLGPHHENFRSFNTVANCLFSMINGDEIYSTFTKIRDKNDLVWMFSRMYIYTFVPLFTFMILSLFIALFTDTYETIKRYQKHGAPLSELQAFIAECKDPPNSGKYMVDEETSTFWCLCAPCVNCT</sequence>
<comment type="catalytic activity">
    <reaction evidence="12">
        <text>Ca(2+)(in) = Ca(2+)(out)</text>
        <dbReference type="Rhea" id="RHEA:29671"/>
        <dbReference type="ChEBI" id="CHEBI:29108"/>
    </reaction>
</comment>
<proteinExistence type="predicted"/>
<dbReference type="Pfam" id="PF08016">
    <property type="entry name" value="PKD_channel"/>
    <property type="match status" value="1"/>
</dbReference>
<accession>A0A8C2B1D7</accession>
<keyword evidence="9 13" id="KW-0472">Membrane</keyword>
<feature type="transmembrane region" description="Helical" evidence="13">
    <location>
        <begin position="341"/>
        <end position="362"/>
    </location>
</feature>
<evidence type="ECO:0000259" key="15">
    <source>
        <dbReference type="Pfam" id="PF21381"/>
    </source>
</evidence>
<feature type="transmembrane region" description="Helical" evidence="13">
    <location>
        <begin position="374"/>
        <end position="392"/>
    </location>
</feature>
<feature type="domain" description="Mucolipin extracytosolic" evidence="15">
    <location>
        <begin position="88"/>
        <end position="271"/>
    </location>
</feature>
<evidence type="ECO:0000256" key="10">
    <source>
        <dbReference type="ARBA" id="ARBA00023157"/>
    </source>
</evidence>
<dbReference type="Gene3D" id="1.10.287.70">
    <property type="match status" value="1"/>
</dbReference>
<feature type="transmembrane region" description="Helical" evidence="13">
    <location>
        <begin position="280"/>
        <end position="303"/>
    </location>
</feature>
<dbReference type="GO" id="GO:0005765">
    <property type="term" value="C:lysosomal membrane"/>
    <property type="evidence" value="ECO:0007669"/>
    <property type="project" value="TreeGrafter"/>
</dbReference>
<feature type="transmembrane region" description="Helical" evidence="13">
    <location>
        <begin position="480"/>
        <end position="501"/>
    </location>
</feature>
<evidence type="ECO:0000256" key="3">
    <source>
        <dbReference type="ARBA" id="ARBA00022448"/>
    </source>
</evidence>
<evidence type="ECO:0000256" key="4">
    <source>
        <dbReference type="ARBA" id="ARBA00022475"/>
    </source>
</evidence>
<dbReference type="InterPro" id="IPR049134">
    <property type="entry name" value="MCLN_ECD"/>
</dbReference>
<evidence type="ECO:0000313" key="16">
    <source>
        <dbReference type="Ensembl" id="ENSCCRP00015112912.1"/>
    </source>
</evidence>
<protein>
    <submittedName>
        <fullName evidence="16">Mucolipin 3a</fullName>
    </submittedName>
</protein>
<evidence type="ECO:0000256" key="6">
    <source>
        <dbReference type="ARBA" id="ARBA00022753"/>
    </source>
</evidence>
<evidence type="ECO:0000256" key="11">
    <source>
        <dbReference type="ARBA" id="ARBA00023303"/>
    </source>
</evidence>
<evidence type="ECO:0000256" key="13">
    <source>
        <dbReference type="SAM" id="Phobius"/>
    </source>
</evidence>
<evidence type="ECO:0000256" key="8">
    <source>
        <dbReference type="ARBA" id="ARBA00023065"/>
    </source>
</evidence>
<evidence type="ECO:0000313" key="17">
    <source>
        <dbReference type="Proteomes" id="UP000694700"/>
    </source>
</evidence>
<keyword evidence="5 13" id="KW-0812">Transmembrane</keyword>
<keyword evidence="11" id="KW-0407">Ion channel</keyword>
<dbReference type="AlphaFoldDB" id="A0A8C2B1D7"/>
<dbReference type="GO" id="GO:0005886">
    <property type="term" value="C:plasma membrane"/>
    <property type="evidence" value="ECO:0007669"/>
    <property type="project" value="UniProtKB-SubCell"/>
</dbReference>
<name>A0A8C2B1D7_CYPCA</name>
<dbReference type="Ensembl" id="ENSCCRT00015116487.1">
    <property type="protein sequence ID" value="ENSCCRP00015112912.1"/>
    <property type="gene ID" value="ENSCCRG00015044708.1"/>
</dbReference>
<dbReference type="PANTHER" id="PTHR12127">
    <property type="entry name" value="MUCOLIPIN"/>
    <property type="match status" value="1"/>
</dbReference>
<keyword evidence="3" id="KW-0813">Transport</keyword>
<keyword evidence="8" id="KW-0406">Ion transport</keyword>
<keyword evidence="4" id="KW-1003">Cell membrane</keyword>
<dbReference type="Pfam" id="PF21381">
    <property type="entry name" value="MCLN_ECD"/>
    <property type="match status" value="1"/>
</dbReference>
<evidence type="ECO:0000256" key="12">
    <source>
        <dbReference type="ARBA" id="ARBA00036634"/>
    </source>
</evidence>
<dbReference type="InterPro" id="IPR039031">
    <property type="entry name" value="Mucolipin"/>
</dbReference>
<evidence type="ECO:0000256" key="2">
    <source>
        <dbReference type="ARBA" id="ARBA00004651"/>
    </source>
</evidence>
<dbReference type="InterPro" id="IPR013122">
    <property type="entry name" value="PKD1_2_channel"/>
</dbReference>
<evidence type="ECO:0000256" key="5">
    <source>
        <dbReference type="ARBA" id="ARBA00022692"/>
    </source>
</evidence>
<keyword evidence="6" id="KW-0967">Endosome</keyword>
<organism evidence="16 17">
    <name type="scientific">Cyprinus carpio</name>
    <name type="common">Common carp</name>
    <dbReference type="NCBI Taxonomy" id="7962"/>
    <lineage>
        <taxon>Eukaryota</taxon>
        <taxon>Metazoa</taxon>
        <taxon>Chordata</taxon>
        <taxon>Craniata</taxon>
        <taxon>Vertebrata</taxon>
        <taxon>Euteleostomi</taxon>
        <taxon>Actinopterygii</taxon>
        <taxon>Neopterygii</taxon>
        <taxon>Teleostei</taxon>
        <taxon>Ostariophysi</taxon>
        <taxon>Cypriniformes</taxon>
        <taxon>Cyprinidae</taxon>
        <taxon>Cyprininae</taxon>
        <taxon>Cyprinus</taxon>
    </lineage>
</organism>
<feature type="domain" description="Polycystin cation channel PKD1/PKD2" evidence="14">
    <location>
        <begin position="372"/>
        <end position="508"/>
    </location>
</feature>
<keyword evidence="10" id="KW-1015">Disulfide bond</keyword>
<reference evidence="16" key="1">
    <citation type="submission" date="2025-08" db="UniProtKB">
        <authorList>
            <consortium name="Ensembl"/>
        </authorList>
    </citation>
    <scope>IDENTIFICATION</scope>
</reference>
<evidence type="ECO:0000256" key="9">
    <source>
        <dbReference type="ARBA" id="ARBA00023136"/>
    </source>
</evidence>
<evidence type="ECO:0000259" key="14">
    <source>
        <dbReference type="Pfam" id="PF08016"/>
    </source>
</evidence>
<dbReference type="GO" id="GO:0010008">
    <property type="term" value="C:endosome membrane"/>
    <property type="evidence" value="ECO:0007669"/>
    <property type="project" value="UniProtKB-SubCell"/>
</dbReference>
<comment type="subcellular location">
    <subcellularLocation>
        <location evidence="2">Cell membrane</location>
        <topology evidence="2">Multi-pass membrane protein</topology>
    </subcellularLocation>
    <subcellularLocation>
        <location evidence="1">Endosome membrane</location>
        <topology evidence="1">Multi-pass membrane protein</topology>
    </subcellularLocation>
</comment>
<dbReference type="Proteomes" id="UP000694700">
    <property type="component" value="Unplaced"/>
</dbReference>
<dbReference type="PANTHER" id="PTHR12127:SF23">
    <property type="entry name" value="MUCOLIPIN-3 ISOFORM X1"/>
    <property type="match status" value="1"/>
</dbReference>
<keyword evidence="7 13" id="KW-1133">Transmembrane helix</keyword>